<dbReference type="GO" id="GO:0032196">
    <property type="term" value="P:transposition"/>
    <property type="evidence" value="ECO:0007669"/>
    <property type="project" value="UniProtKB-KW"/>
</dbReference>
<evidence type="ECO:0000256" key="4">
    <source>
        <dbReference type="ARBA" id="ARBA00023172"/>
    </source>
</evidence>
<keyword evidence="3" id="KW-0238">DNA-binding</keyword>
<dbReference type="NCBIfam" id="TIGR01766">
    <property type="entry name" value="IS200/IS605 family accessory protein TnpB-like domain"/>
    <property type="match status" value="1"/>
</dbReference>
<proteinExistence type="inferred from homology"/>
<evidence type="ECO:0000256" key="3">
    <source>
        <dbReference type="ARBA" id="ARBA00023125"/>
    </source>
</evidence>
<keyword evidence="2" id="KW-0815">Transposition</keyword>
<evidence type="ECO:0000256" key="1">
    <source>
        <dbReference type="ARBA" id="ARBA00008761"/>
    </source>
</evidence>
<dbReference type="AlphaFoldDB" id="A0A1V0N3A6"/>
<keyword evidence="4" id="KW-0233">DNA recombination</keyword>
<dbReference type="GO" id="GO:0006310">
    <property type="term" value="P:DNA recombination"/>
    <property type="evidence" value="ECO:0007669"/>
    <property type="project" value="UniProtKB-KW"/>
</dbReference>
<gene>
    <name evidence="7" type="ORF">FAD_0736</name>
</gene>
<evidence type="ECO:0000259" key="6">
    <source>
        <dbReference type="Pfam" id="PF07282"/>
    </source>
</evidence>
<dbReference type="KEGG" id="fai:FAD_0736"/>
<dbReference type="Pfam" id="PF07282">
    <property type="entry name" value="Cas12f1-like_TNB"/>
    <property type="match status" value="1"/>
</dbReference>
<dbReference type="Pfam" id="PF01385">
    <property type="entry name" value="OrfB_IS605"/>
    <property type="match status" value="1"/>
</dbReference>
<accession>A0A1V0N3A6</accession>
<dbReference type="STRING" id="74969.FAD_0736"/>
<protein>
    <submittedName>
        <fullName evidence="7">IS605 OrfB family transposase</fullName>
    </submittedName>
</protein>
<evidence type="ECO:0000313" key="8">
    <source>
        <dbReference type="Proteomes" id="UP000192050"/>
    </source>
</evidence>
<feature type="domain" description="Cas12f1-like TNB" evidence="6">
    <location>
        <begin position="280"/>
        <end position="346"/>
    </location>
</feature>
<dbReference type="InterPro" id="IPR001959">
    <property type="entry name" value="Transposase"/>
</dbReference>
<dbReference type="GO" id="GO:0003677">
    <property type="term" value="F:DNA binding"/>
    <property type="evidence" value="ECO:0007669"/>
    <property type="project" value="UniProtKB-KW"/>
</dbReference>
<sequence length="374" mass="42771">MNIVLKTLQIKLLPDDNQKALLLGTFKKFNEACNFVSRIAWDNKIYNKISLQKLVYYDIRNKFGLSAQLTIRVIAKVVDTYLTDRSVFHEFREYGSIVYDQRIMSFKSMYEVSLNTIKGRIRIPITIGKYGEIPFNRMRGQCDLVRKHKIFYLMVSVDIKEQPVIEPKNVIGVDMGIVNISVDSTGKYYSGDRISEVREHNSDLRSRLQSVNTKSAKRHLKKLSGKEHRFATNTNHIISKEIVNKARGTSSAIAIEDLSGIRMRETVKKGNKYIHNSWAFYQLRLFIEYKAREAGIPIIVIDPHNTSRECPNCHTISKKNRPERSAFKCISCGLEGEADYIASLNIRNRAVANQPIVAGDFFVHCDTPVASSLL</sequence>
<dbReference type="EMBL" id="CP015363">
    <property type="protein sequence ID" value="ARD84640.1"/>
    <property type="molecule type" value="Genomic_DNA"/>
</dbReference>
<dbReference type="NCBIfam" id="NF040570">
    <property type="entry name" value="guided_TnpB"/>
    <property type="match status" value="1"/>
</dbReference>
<keyword evidence="8" id="KW-1185">Reference proteome</keyword>
<reference evidence="7 8" key="1">
    <citation type="submission" date="2011-10" db="EMBL/GenBank/DDBJ databases">
        <title>Metabolic and evolutionary patterns in the extreme acidophile Ferroplasma acidiphilum.</title>
        <authorList>
            <person name="Golyshina O.V."/>
            <person name="Kozyavkin S.A."/>
            <person name="Tatusov R.L."/>
            <person name="Slesarev A.I."/>
            <person name="Golyshin P.N."/>
        </authorList>
    </citation>
    <scope>NUCLEOTIDE SEQUENCE [LARGE SCALE GENOMIC DNA]</scope>
    <source>
        <strain evidence="8">Y</strain>
    </source>
</reference>
<comment type="similarity">
    <text evidence="1">In the C-terminal section; belongs to the transposase 35 family.</text>
</comment>
<dbReference type="NCBIfam" id="TIGR01765">
    <property type="entry name" value="tspaseT_teng_N"/>
    <property type="match status" value="1"/>
</dbReference>
<name>A0A1V0N3A6_9ARCH</name>
<evidence type="ECO:0000256" key="2">
    <source>
        <dbReference type="ARBA" id="ARBA00022578"/>
    </source>
</evidence>
<evidence type="ECO:0000313" key="7">
    <source>
        <dbReference type="EMBL" id="ARD84640.1"/>
    </source>
</evidence>
<dbReference type="InterPro" id="IPR010095">
    <property type="entry name" value="Cas12f1-like_TNB"/>
</dbReference>
<dbReference type="InterPro" id="IPR010094">
    <property type="entry name" value="Transposase_put_N"/>
</dbReference>
<dbReference type="Proteomes" id="UP000192050">
    <property type="component" value="Chromosome"/>
</dbReference>
<organism evidence="7 8">
    <name type="scientific">Ferroplasma acidiphilum</name>
    <dbReference type="NCBI Taxonomy" id="74969"/>
    <lineage>
        <taxon>Archaea</taxon>
        <taxon>Methanobacteriati</taxon>
        <taxon>Thermoplasmatota</taxon>
        <taxon>Thermoplasmata</taxon>
        <taxon>Thermoplasmatales</taxon>
        <taxon>Ferroplasmaceae</taxon>
        <taxon>Ferroplasma</taxon>
    </lineage>
</organism>
<feature type="domain" description="Probable transposase IS891/IS1136/IS1341" evidence="5">
    <location>
        <begin position="157"/>
        <end position="258"/>
    </location>
</feature>
<evidence type="ECO:0000259" key="5">
    <source>
        <dbReference type="Pfam" id="PF01385"/>
    </source>
</evidence>